<organism evidence="1 2">
    <name type="scientific">Pleurodeles waltl</name>
    <name type="common">Iberian ribbed newt</name>
    <dbReference type="NCBI Taxonomy" id="8319"/>
    <lineage>
        <taxon>Eukaryota</taxon>
        <taxon>Metazoa</taxon>
        <taxon>Chordata</taxon>
        <taxon>Craniata</taxon>
        <taxon>Vertebrata</taxon>
        <taxon>Euteleostomi</taxon>
        <taxon>Amphibia</taxon>
        <taxon>Batrachia</taxon>
        <taxon>Caudata</taxon>
        <taxon>Salamandroidea</taxon>
        <taxon>Salamandridae</taxon>
        <taxon>Pleurodelinae</taxon>
        <taxon>Pleurodeles</taxon>
    </lineage>
</organism>
<evidence type="ECO:0000313" key="1">
    <source>
        <dbReference type="EMBL" id="KAJ1115365.1"/>
    </source>
</evidence>
<name>A0AAV7NH32_PLEWA</name>
<sequence length="186" mass="21127">MGRKTGEDNAEAGTLEHPEADDRREVFVPVLRNKTLLVLQYVTQVWPVQPQAAKAITRNIFYFIWNSKMDRVKREVMFKNHDKGGKGAHDIATTLRRTYVCHCVQNTLMTEDESHVGFLMPLILSAANLDALWMGRGGDRRPLQLGNPMLLQGSVDVVSDGVCSFFFHTCLQECVIRRAHVRTKVM</sequence>
<proteinExistence type="predicted"/>
<comment type="caution">
    <text evidence="1">The sequence shown here is derived from an EMBL/GenBank/DDBJ whole genome shotgun (WGS) entry which is preliminary data.</text>
</comment>
<reference evidence="1" key="1">
    <citation type="journal article" date="2022" name="bioRxiv">
        <title>Sequencing and chromosome-scale assembly of the giantPleurodeles waltlgenome.</title>
        <authorList>
            <person name="Brown T."/>
            <person name="Elewa A."/>
            <person name="Iarovenko S."/>
            <person name="Subramanian E."/>
            <person name="Araus A.J."/>
            <person name="Petzold A."/>
            <person name="Susuki M."/>
            <person name="Suzuki K.-i.T."/>
            <person name="Hayashi T."/>
            <person name="Toyoda A."/>
            <person name="Oliveira C."/>
            <person name="Osipova E."/>
            <person name="Leigh N.D."/>
            <person name="Simon A."/>
            <person name="Yun M.H."/>
        </authorList>
    </citation>
    <scope>NUCLEOTIDE SEQUENCE</scope>
    <source>
        <strain evidence="1">20211129_DDA</strain>
        <tissue evidence="1">Liver</tissue>
    </source>
</reference>
<accession>A0AAV7NH32</accession>
<dbReference type="AlphaFoldDB" id="A0AAV7NH32"/>
<dbReference type="EMBL" id="JANPWB010000012">
    <property type="protein sequence ID" value="KAJ1115365.1"/>
    <property type="molecule type" value="Genomic_DNA"/>
</dbReference>
<evidence type="ECO:0000313" key="2">
    <source>
        <dbReference type="Proteomes" id="UP001066276"/>
    </source>
</evidence>
<gene>
    <name evidence="1" type="ORF">NDU88_003589</name>
</gene>
<keyword evidence="2" id="KW-1185">Reference proteome</keyword>
<dbReference type="Proteomes" id="UP001066276">
    <property type="component" value="Chromosome 8"/>
</dbReference>
<protein>
    <submittedName>
        <fullName evidence="1">Uncharacterized protein</fullName>
    </submittedName>
</protein>